<evidence type="ECO:0000313" key="2">
    <source>
        <dbReference type="Proteomes" id="UP000278962"/>
    </source>
</evidence>
<dbReference type="OrthoDB" id="5244657at2"/>
<keyword evidence="2" id="KW-1185">Reference proteome</keyword>
<dbReference type="AlphaFoldDB" id="A0A660LAX5"/>
<comment type="caution">
    <text evidence="1">The sequence shown here is derived from an EMBL/GenBank/DDBJ whole genome shotgun (WGS) entry which is preliminary data.</text>
</comment>
<protein>
    <submittedName>
        <fullName evidence="1">Uncharacterized protein</fullName>
    </submittedName>
</protein>
<organism evidence="1 2">
    <name type="scientific">Solirubrobacter pauli</name>
    <dbReference type="NCBI Taxonomy" id="166793"/>
    <lineage>
        <taxon>Bacteria</taxon>
        <taxon>Bacillati</taxon>
        <taxon>Actinomycetota</taxon>
        <taxon>Thermoleophilia</taxon>
        <taxon>Solirubrobacterales</taxon>
        <taxon>Solirubrobacteraceae</taxon>
        <taxon>Solirubrobacter</taxon>
    </lineage>
</organism>
<name>A0A660LAX5_9ACTN</name>
<dbReference type="Proteomes" id="UP000278962">
    <property type="component" value="Unassembled WGS sequence"/>
</dbReference>
<dbReference type="RefSeq" id="WP_121248348.1">
    <property type="nucleotide sequence ID" value="NZ_RBIL01000001.1"/>
</dbReference>
<evidence type="ECO:0000313" key="1">
    <source>
        <dbReference type="EMBL" id="RKQ91060.1"/>
    </source>
</evidence>
<proteinExistence type="predicted"/>
<reference evidence="1 2" key="1">
    <citation type="submission" date="2018-10" db="EMBL/GenBank/DDBJ databases">
        <title>Genomic Encyclopedia of Archaeal and Bacterial Type Strains, Phase II (KMG-II): from individual species to whole genera.</title>
        <authorList>
            <person name="Goeker M."/>
        </authorList>
    </citation>
    <scope>NUCLEOTIDE SEQUENCE [LARGE SCALE GENOMIC DNA]</scope>
    <source>
        <strain evidence="1 2">DSM 14954</strain>
    </source>
</reference>
<accession>A0A660LAX5</accession>
<gene>
    <name evidence="1" type="ORF">C8N24_0876</name>
</gene>
<sequence length="86" mass="9035">MSALAFNLAPTVVIRAARGSDGPALRRLAALDSHELLTGDVLVAEADDQMVAALSVDTGEKVADPFVRTADVVDLLAYRARGLRTS</sequence>
<dbReference type="EMBL" id="RBIL01000001">
    <property type="protein sequence ID" value="RKQ91060.1"/>
    <property type="molecule type" value="Genomic_DNA"/>
</dbReference>